<protein>
    <recommendedName>
        <fullName evidence="2">PDZ domain-containing protein</fullName>
    </recommendedName>
</protein>
<evidence type="ECO:0000313" key="3">
    <source>
        <dbReference type="EMBL" id="CAF0748771.1"/>
    </source>
</evidence>
<dbReference type="EMBL" id="CAJNOG010000012">
    <property type="protein sequence ID" value="CAF0748771.1"/>
    <property type="molecule type" value="Genomic_DNA"/>
</dbReference>
<feature type="compositionally biased region" description="Pro residues" evidence="1">
    <location>
        <begin position="66"/>
        <end position="77"/>
    </location>
</feature>
<dbReference type="Proteomes" id="UP000663845">
    <property type="component" value="Unassembled WGS sequence"/>
</dbReference>
<accession>A0A813P7M9</accession>
<feature type="compositionally biased region" description="Low complexity" evidence="1">
    <location>
        <begin position="7"/>
        <end position="18"/>
    </location>
</feature>
<sequence>MSATVFTDRNSTTTQTRRTPTRNEDIGTNSQRNTNHRSLSGKFRNLFRKNSASPNRTISNDDFLPPRTPLTPPPPLPRSRQRSPSPEPLRASTEAPHLRAPIVEWPFGKKKPKAPSDTISSTKKPKNSRKSKKNAIPMVEISNPVYVPENQTSIRGHNFVQRTPELVHGGTGRTLSSSSYETPTKGFRDFTIIDTSRSSQQVDLPNVDVVTQPYISDYRHSPSPNHQRLPYTNFEYSNHHHDTSIPTRTISDINIIPTPPQHRKIDSALHSLAENTPILPQTSSTLPSSLTFTTNPNQWKGTSSSSLNNSEIRSTIPPPIDVDIPKLHTPLVPLGVNTTKREPKQTNLPFHYNDPYNSTSTINKLNQPYIGTYTSVPDTESIHNGNSISSKPTQYNSKLLLEFILIQKTFSFFLSASTYPGLSAIVEHHIHPNYNYYREHPSIITKNPSQSTNRFETSTETYNDYNQWSPNTTKYPRSPSPSDGYIRPLTPPKPSVHPDVSVIYVDLDDLRSPSRTSHHTSSEIPVTYRSSATIYTKNKNNFTNGGELRTWSVRDSDDDNNKTRKTSSTSIFIEPTSNDHQIVPIKTSTELPYTSKIYEQEINKQNDKKDEKYQYTYGYNQTQQYSYDTRYYSSSSRYSDNINSTLTRPLTTTERDSIYDQSIHSYKDTGYIQEPLNTTIPAENPDLSLRHYTLQRTDSYHGLGIVISTDAETRLNHRIRDVEPSSPGSRIGLRKNDRIVNVNGINVENVEFGDVLILIKQGLTKNHLEFTVINEAVLI</sequence>
<feature type="compositionally biased region" description="Basic and acidic residues" evidence="1">
    <location>
        <begin position="552"/>
        <end position="562"/>
    </location>
</feature>
<evidence type="ECO:0000259" key="2">
    <source>
        <dbReference type="PROSITE" id="PS50106"/>
    </source>
</evidence>
<dbReference type="SUPFAM" id="SSF50156">
    <property type="entry name" value="PDZ domain-like"/>
    <property type="match status" value="1"/>
</dbReference>
<feature type="region of interest" description="Disordered" evidence="1">
    <location>
        <begin position="545"/>
        <end position="569"/>
    </location>
</feature>
<evidence type="ECO:0000256" key="1">
    <source>
        <dbReference type="SAM" id="MobiDB-lite"/>
    </source>
</evidence>
<reference evidence="3" key="1">
    <citation type="submission" date="2021-02" db="EMBL/GenBank/DDBJ databases">
        <authorList>
            <person name="Nowell W R."/>
        </authorList>
    </citation>
    <scope>NUCLEOTIDE SEQUENCE</scope>
</reference>
<dbReference type="InterPro" id="IPR041489">
    <property type="entry name" value="PDZ_6"/>
</dbReference>
<feature type="domain" description="PDZ" evidence="2">
    <location>
        <begin position="691"/>
        <end position="761"/>
    </location>
</feature>
<dbReference type="Pfam" id="PF17820">
    <property type="entry name" value="PDZ_6"/>
    <property type="match status" value="1"/>
</dbReference>
<feature type="compositionally biased region" description="Basic residues" evidence="1">
    <location>
        <begin position="123"/>
        <end position="133"/>
    </location>
</feature>
<feature type="region of interest" description="Disordered" evidence="1">
    <location>
        <begin position="334"/>
        <end position="353"/>
    </location>
</feature>
<dbReference type="InterPro" id="IPR001478">
    <property type="entry name" value="PDZ"/>
</dbReference>
<evidence type="ECO:0000313" key="5">
    <source>
        <dbReference type="Proteomes" id="UP000663845"/>
    </source>
</evidence>
<dbReference type="InterPro" id="IPR036034">
    <property type="entry name" value="PDZ_sf"/>
</dbReference>
<feature type="compositionally biased region" description="Polar residues" evidence="1">
    <location>
        <begin position="462"/>
        <end position="475"/>
    </location>
</feature>
<name>A0A813P7M9_9BILA</name>
<dbReference type="Proteomes" id="UP000663844">
    <property type="component" value="Unassembled WGS sequence"/>
</dbReference>
<feature type="compositionally biased region" description="Polar residues" evidence="1">
    <location>
        <begin position="48"/>
        <end position="60"/>
    </location>
</feature>
<evidence type="ECO:0000313" key="4">
    <source>
        <dbReference type="EMBL" id="CAF3489283.1"/>
    </source>
</evidence>
<feature type="compositionally biased region" description="Polar residues" evidence="1">
    <location>
        <begin position="26"/>
        <end position="38"/>
    </location>
</feature>
<dbReference type="Gene3D" id="2.30.42.10">
    <property type="match status" value="1"/>
</dbReference>
<dbReference type="EMBL" id="CAJOAZ010000015">
    <property type="protein sequence ID" value="CAF3489283.1"/>
    <property type="molecule type" value="Genomic_DNA"/>
</dbReference>
<organism evidence="3 5">
    <name type="scientific">Adineta steineri</name>
    <dbReference type="NCBI Taxonomy" id="433720"/>
    <lineage>
        <taxon>Eukaryota</taxon>
        <taxon>Metazoa</taxon>
        <taxon>Spiralia</taxon>
        <taxon>Gnathifera</taxon>
        <taxon>Rotifera</taxon>
        <taxon>Eurotatoria</taxon>
        <taxon>Bdelloidea</taxon>
        <taxon>Adinetida</taxon>
        <taxon>Adinetidae</taxon>
        <taxon>Adineta</taxon>
    </lineage>
</organism>
<feature type="region of interest" description="Disordered" evidence="1">
    <location>
        <begin position="1"/>
        <end position="135"/>
    </location>
</feature>
<gene>
    <name evidence="3" type="ORF">JYZ213_LOCUS2347</name>
    <name evidence="4" type="ORF">OXD698_LOCUS631</name>
</gene>
<feature type="region of interest" description="Disordered" evidence="1">
    <location>
        <begin position="462"/>
        <end position="493"/>
    </location>
</feature>
<dbReference type="SMART" id="SM00228">
    <property type="entry name" value="PDZ"/>
    <property type="match status" value="1"/>
</dbReference>
<dbReference type="PROSITE" id="PS50106">
    <property type="entry name" value="PDZ"/>
    <property type="match status" value="1"/>
</dbReference>
<dbReference type="AlphaFoldDB" id="A0A813P7M9"/>
<comment type="caution">
    <text evidence="3">The sequence shown here is derived from an EMBL/GenBank/DDBJ whole genome shotgun (WGS) entry which is preliminary data.</text>
</comment>
<proteinExistence type="predicted"/>